<dbReference type="OrthoDB" id="7187515at2"/>
<accession>A0A158E0C5</accession>
<proteinExistence type="predicted"/>
<dbReference type="InterPro" id="IPR007527">
    <property type="entry name" value="Znf_SWIM"/>
</dbReference>
<evidence type="ECO:0000256" key="1">
    <source>
        <dbReference type="PROSITE-ProRule" id="PRU00325"/>
    </source>
</evidence>
<dbReference type="Pfam" id="PF21810">
    <property type="entry name" value="DUF6880"/>
    <property type="match status" value="1"/>
</dbReference>
<dbReference type="RefSeq" id="WP_062609806.1">
    <property type="nucleotide sequence ID" value="NZ_FCOX02000041.1"/>
</dbReference>
<evidence type="ECO:0000313" key="3">
    <source>
        <dbReference type="EMBL" id="SAL00355.1"/>
    </source>
</evidence>
<dbReference type="Proteomes" id="UP000071859">
    <property type="component" value="Unassembled WGS sequence"/>
</dbReference>
<dbReference type="GO" id="GO:0008270">
    <property type="term" value="F:zinc ion binding"/>
    <property type="evidence" value="ECO:0007669"/>
    <property type="project" value="UniProtKB-KW"/>
</dbReference>
<reference evidence="3" key="1">
    <citation type="submission" date="2016-01" db="EMBL/GenBank/DDBJ databases">
        <authorList>
            <person name="Peeters C."/>
        </authorList>
    </citation>
    <scope>NUCLEOTIDE SEQUENCE</scope>
    <source>
        <strain evidence="3">LMG 29321</strain>
    </source>
</reference>
<evidence type="ECO:0000259" key="2">
    <source>
        <dbReference type="PROSITE" id="PS50966"/>
    </source>
</evidence>
<protein>
    <recommendedName>
        <fullName evidence="2">SWIM-type domain-containing protein</fullName>
    </recommendedName>
</protein>
<keyword evidence="1" id="KW-0479">Metal-binding</keyword>
<keyword evidence="1" id="KW-0863">Zinc-finger</keyword>
<comment type="caution">
    <text evidence="3">The sequence shown here is derived from an EMBL/GenBank/DDBJ whole genome shotgun (WGS) entry which is preliminary data.</text>
</comment>
<keyword evidence="4" id="KW-1185">Reference proteome</keyword>
<feature type="domain" description="SWIM-type" evidence="2">
    <location>
        <begin position="57"/>
        <end position="95"/>
    </location>
</feature>
<dbReference type="EMBL" id="FCOX02000041">
    <property type="protein sequence ID" value="SAL00355.1"/>
    <property type="molecule type" value="Genomic_DNA"/>
</dbReference>
<dbReference type="PROSITE" id="PS50966">
    <property type="entry name" value="ZF_SWIM"/>
    <property type="match status" value="1"/>
</dbReference>
<sequence length="591" mass="65919">MASKSHLGNVLTLDEVQSLADVKTFARGKAYFHDGAVSRLDERGGVLHASVNGTSRYSVELGVGRGDELAYECDCPVGQTGTFCKHLVAVALSWLENSGTEVFHPDDSEPAKLRKKRKTSEELISEYVATLSDDAMRELLLDAVERDIVLRDQLLFAARAANANDLPSMKAAVRDATRIGRPLDWRESGAYGDGLFSLADALRQRLQGPAASQVVELAELGIAGAEKSLEQIDDSNGDVMPGILELAAVHLEACKQTSPDPVKLADRLFRYQSEGAWDTFYDVLPKYAGPLGERGMLRYRALVEGAWRQLPSLSPKDGLRRSFDGNRTRLEHAAIKLAEFDGDVDEQISIRQKDLSAPYRYLLIAEICAQNGRYDDGLDWARQGLAAFKEPDRRLLDFCVTEYLRRSDSVEANLYAWVRFEQRLDAEGFAALMEVARATHSIDQARERAFALLWALVKKEEASAAVNKSAWYHPRSRTAIVEIHLALKEHDKAWEAFAGGPVATNLWATMASVRAKTHPRDAIALYHRLLPIAAEQGTRKARYDEAFSIVRKIQSLRRELHEQTEFAKELDVIRDAYGAKRNFMKLLATLS</sequence>
<evidence type="ECO:0000313" key="4">
    <source>
        <dbReference type="Proteomes" id="UP000071859"/>
    </source>
</evidence>
<name>A0A158E0C5_9BURK</name>
<dbReference type="InterPro" id="IPR049245">
    <property type="entry name" value="DUF6880"/>
</dbReference>
<dbReference type="AlphaFoldDB" id="A0A158E0C5"/>
<dbReference type="Pfam" id="PF04434">
    <property type="entry name" value="SWIM"/>
    <property type="match status" value="1"/>
</dbReference>
<gene>
    <name evidence="3" type="ORF">AWB78_05937</name>
</gene>
<keyword evidence="1" id="KW-0862">Zinc</keyword>
<organism evidence="3 4">
    <name type="scientific">Caballeronia calidae</name>
    <dbReference type="NCBI Taxonomy" id="1777139"/>
    <lineage>
        <taxon>Bacteria</taxon>
        <taxon>Pseudomonadati</taxon>
        <taxon>Pseudomonadota</taxon>
        <taxon>Betaproteobacteria</taxon>
        <taxon>Burkholderiales</taxon>
        <taxon>Burkholderiaceae</taxon>
        <taxon>Caballeronia</taxon>
    </lineage>
</organism>